<dbReference type="AlphaFoldDB" id="A0A4U5TQ47"/>
<keyword evidence="2" id="KW-1185">Reference proteome</keyword>
<dbReference type="EMBL" id="SWMU01000003">
    <property type="protein sequence ID" value="TKS56297.1"/>
    <property type="molecule type" value="Genomic_DNA"/>
</dbReference>
<dbReference type="Proteomes" id="UP000306552">
    <property type="component" value="Unassembled WGS sequence"/>
</dbReference>
<reference evidence="1 2" key="1">
    <citation type="submission" date="2019-04" db="EMBL/GenBank/DDBJ databases">
        <title>Psychroflexus halotolerans sp. nov., isolated from a marine solar saltern.</title>
        <authorList>
            <person name="Feng X."/>
        </authorList>
    </citation>
    <scope>NUCLEOTIDE SEQUENCE [LARGE SCALE GENOMIC DNA]</scope>
    <source>
        <strain evidence="1 2">WDS2C27</strain>
    </source>
</reference>
<comment type="caution">
    <text evidence="1">The sequence shown here is derived from an EMBL/GenBank/DDBJ whole genome shotgun (WGS) entry which is preliminary data.</text>
</comment>
<sequence>MSCNTSKNSKLTAESIVNKAIEVSGKTAFKTSEVSFEFRDKIYISQGHCNHYILKRISTKTDSTLLDILEPGKGFKRYVNDSLIQVADTTAQKFSESINSVHYFVQLPYRLNDKAVNKTYKGLDTINNKVYHQLEVTFDQEGGGADFQDVYMYWFGKEDYKLDYLAYSFVVNGGGIRFREAYNERYIDSIRFVDYRNYKPKSDDIKLEKISKAFNNGQLELLSKIENENIQVEKSKEKC</sequence>
<accession>A0A4U5TQ47</accession>
<protein>
    <submittedName>
        <fullName evidence="1">Deoxyribose-phosphate aldolase</fullName>
    </submittedName>
</protein>
<evidence type="ECO:0000313" key="1">
    <source>
        <dbReference type="EMBL" id="TKS56297.1"/>
    </source>
</evidence>
<dbReference type="Pfam" id="PF20113">
    <property type="entry name" value="DUF6503"/>
    <property type="match status" value="1"/>
</dbReference>
<dbReference type="InterPro" id="IPR045444">
    <property type="entry name" value="DUF6503"/>
</dbReference>
<name>A0A4U5TQ47_9FLAO</name>
<dbReference type="OrthoDB" id="982433at2"/>
<proteinExistence type="predicted"/>
<evidence type="ECO:0000313" key="2">
    <source>
        <dbReference type="Proteomes" id="UP000306552"/>
    </source>
</evidence>
<organism evidence="1 2">
    <name type="scientific">Mesohalobacter halotolerans</name>
    <dbReference type="NCBI Taxonomy" id="1883405"/>
    <lineage>
        <taxon>Bacteria</taxon>
        <taxon>Pseudomonadati</taxon>
        <taxon>Bacteroidota</taxon>
        <taxon>Flavobacteriia</taxon>
        <taxon>Flavobacteriales</taxon>
        <taxon>Flavobacteriaceae</taxon>
        <taxon>Mesohalobacter</taxon>
    </lineage>
</organism>
<gene>
    <name evidence="1" type="ORF">FCN74_08950</name>
</gene>